<keyword evidence="3" id="KW-1185">Reference proteome</keyword>
<name>A0A2N5N6T1_9BACL</name>
<evidence type="ECO:0000313" key="2">
    <source>
        <dbReference type="EMBL" id="PLT45989.1"/>
    </source>
</evidence>
<gene>
    <name evidence="2" type="ORF">B8V81_4420</name>
</gene>
<comment type="caution">
    <text evidence="2">The sequence shown here is derived from an EMBL/GenBank/DDBJ whole genome shotgun (WGS) entry which is preliminary data.</text>
</comment>
<sequence length="85" mass="9337">MNLVRSSMPPPEGSGRGHEEPACRQKWRQAGFHLLSSGLYRRPWTRTKSVPPPHEAAAGVAGFGAKLAPSPPVGNFTLPRRFRFS</sequence>
<dbReference type="AlphaFoldDB" id="A0A2N5N6T1"/>
<reference evidence="2 3" key="1">
    <citation type="submission" date="2017-05" db="EMBL/GenBank/DDBJ databases">
        <title>Functional genome analysis of Paenibacillus pasadenensis strain R16: insights on endophytic life style and antifungal activity.</title>
        <authorList>
            <person name="Passera A."/>
            <person name="Marcolungo L."/>
            <person name="Casati P."/>
            <person name="Brasca M."/>
            <person name="Quaglino F."/>
            <person name="Delledonne M."/>
        </authorList>
    </citation>
    <scope>NUCLEOTIDE SEQUENCE [LARGE SCALE GENOMIC DNA]</scope>
    <source>
        <strain evidence="2 3">R16</strain>
    </source>
</reference>
<dbReference type="EMBL" id="NFEZ01000004">
    <property type="protein sequence ID" value="PLT45989.1"/>
    <property type="molecule type" value="Genomic_DNA"/>
</dbReference>
<evidence type="ECO:0000313" key="3">
    <source>
        <dbReference type="Proteomes" id="UP000234789"/>
    </source>
</evidence>
<organism evidence="2 3">
    <name type="scientific">Paenibacillus pasadenensis</name>
    <dbReference type="NCBI Taxonomy" id="217090"/>
    <lineage>
        <taxon>Bacteria</taxon>
        <taxon>Bacillati</taxon>
        <taxon>Bacillota</taxon>
        <taxon>Bacilli</taxon>
        <taxon>Bacillales</taxon>
        <taxon>Paenibacillaceae</taxon>
        <taxon>Paenibacillus</taxon>
    </lineage>
</organism>
<dbReference type="Proteomes" id="UP000234789">
    <property type="component" value="Unassembled WGS sequence"/>
</dbReference>
<feature type="region of interest" description="Disordered" evidence="1">
    <location>
        <begin position="1"/>
        <end position="23"/>
    </location>
</feature>
<accession>A0A2N5N6T1</accession>
<proteinExistence type="predicted"/>
<evidence type="ECO:0000256" key="1">
    <source>
        <dbReference type="SAM" id="MobiDB-lite"/>
    </source>
</evidence>
<protein>
    <submittedName>
        <fullName evidence="2">Uncharacterized protein</fullName>
    </submittedName>
</protein>